<evidence type="ECO:0000313" key="1">
    <source>
        <dbReference type="EMBL" id="SDR84631.1"/>
    </source>
</evidence>
<dbReference type="GO" id="GO:0016706">
    <property type="term" value="F:2-oxoglutarate-dependent dioxygenase activity"/>
    <property type="evidence" value="ECO:0007669"/>
    <property type="project" value="UniProtKB-ARBA"/>
</dbReference>
<accession>A0A1H1MCR6</accession>
<evidence type="ECO:0000313" key="2">
    <source>
        <dbReference type="Proteomes" id="UP000199103"/>
    </source>
</evidence>
<keyword evidence="1" id="KW-0223">Dioxygenase</keyword>
<dbReference type="Proteomes" id="UP000199103">
    <property type="component" value="Chromosome I"/>
</dbReference>
<name>A0A1H1MCR6_9ACTN</name>
<protein>
    <submittedName>
        <fullName evidence="1">Phytanoyl-CoA dioxygenase (PhyH)</fullName>
    </submittedName>
</protein>
<dbReference type="EMBL" id="LT629772">
    <property type="protein sequence ID" value="SDR84631.1"/>
    <property type="molecule type" value="Genomic_DNA"/>
</dbReference>
<proteinExistence type="predicted"/>
<gene>
    <name evidence="1" type="ORF">SAMN04489812_0092</name>
</gene>
<sequence length="271" mass="30224">MSIMTTFIAEVDNATTSYQSQGVVQVRGLIGPDEISRIRDVFTEQVERDNSFGHDDHVAEDDILRRYPRFVHPHRHPEMEAGRIARELMIDRRIFDVVESLIGPALAAQSMFYFKPPTARGQAMHQDNMFLQAHPETCIAAWIAMDRIAGDNGGLKVVPGSHRIQLLCLEPADESESFTDAQVPLPDGVEIVQTEMEPGDVLFFHGSLVHGSRPNTSDRFRRSLIFHYIPQASQEVAAFYNPLMTRAGDEININEASDGGACGEGWEPGPH</sequence>
<dbReference type="SUPFAM" id="SSF51197">
    <property type="entry name" value="Clavaminate synthase-like"/>
    <property type="match status" value="1"/>
</dbReference>
<organism evidence="1 2">
    <name type="scientific">Microlunatus soli</name>
    <dbReference type="NCBI Taxonomy" id="630515"/>
    <lineage>
        <taxon>Bacteria</taxon>
        <taxon>Bacillati</taxon>
        <taxon>Actinomycetota</taxon>
        <taxon>Actinomycetes</taxon>
        <taxon>Propionibacteriales</taxon>
        <taxon>Propionibacteriaceae</taxon>
        <taxon>Microlunatus</taxon>
    </lineage>
</organism>
<dbReference type="GO" id="GO:0005506">
    <property type="term" value="F:iron ion binding"/>
    <property type="evidence" value="ECO:0007669"/>
    <property type="project" value="UniProtKB-ARBA"/>
</dbReference>
<dbReference type="Pfam" id="PF05721">
    <property type="entry name" value="PhyH"/>
    <property type="match status" value="1"/>
</dbReference>
<dbReference type="AlphaFoldDB" id="A0A1H1MCR6"/>
<dbReference type="PANTHER" id="PTHR20883:SF48">
    <property type="entry name" value="ECTOINE DIOXYGENASE"/>
    <property type="match status" value="1"/>
</dbReference>
<reference evidence="1 2" key="1">
    <citation type="submission" date="2016-10" db="EMBL/GenBank/DDBJ databases">
        <authorList>
            <person name="de Groot N.N."/>
        </authorList>
    </citation>
    <scope>NUCLEOTIDE SEQUENCE [LARGE SCALE GENOMIC DNA]</scope>
    <source>
        <strain evidence="1 2">DSM 21800</strain>
    </source>
</reference>
<keyword evidence="2" id="KW-1185">Reference proteome</keyword>
<dbReference type="InterPro" id="IPR008775">
    <property type="entry name" value="Phytyl_CoA_dOase-like"/>
</dbReference>
<keyword evidence="1" id="KW-0560">Oxidoreductase</keyword>
<dbReference type="Gene3D" id="2.60.120.620">
    <property type="entry name" value="q2cbj1_9rhob like domain"/>
    <property type="match status" value="1"/>
</dbReference>
<dbReference type="PANTHER" id="PTHR20883">
    <property type="entry name" value="PHYTANOYL-COA DIOXYGENASE DOMAIN CONTAINING 1"/>
    <property type="match status" value="1"/>
</dbReference>
<dbReference type="STRING" id="630515.SAMN04489812_0092"/>